<dbReference type="UniPathway" id="UPA00232"/>
<evidence type="ECO:0000256" key="6">
    <source>
        <dbReference type="ARBA" id="ARBA00022630"/>
    </source>
</evidence>
<evidence type="ECO:0000313" key="16">
    <source>
        <dbReference type="Proteomes" id="UP000248729"/>
    </source>
</evidence>
<dbReference type="GO" id="GO:0006744">
    <property type="term" value="P:ubiquinone biosynthetic process"/>
    <property type="evidence" value="ECO:0007669"/>
    <property type="project" value="UniProtKB-UniPathway"/>
</dbReference>
<evidence type="ECO:0000256" key="9">
    <source>
        <dbReference type="ARBA" id="ARBA00023002"/>
    </source>
</evidence>
<dbReference type="SUPFAM" id="SSF51905">
    <property type="entry name" value="FAD/NAD(P)-binding domain"/>
    <property type="match status" value="1"/>
</dbReference>
<dbReference type="Proteomes" id="UP000248729">
    <property type="component" value="Unassembled WGS sequence"/>
</dbReference>
<evidence type="ECO:0000313" key="15">
    <source>
        <dbReference type="Proteomes" id="UP000236547"/>
    </source>
</evidence>
<dbReference type="GO" id="GO:0005737">
    <property type="term" value="C:cytoplasm"/>
    <property type="evidence" value="ECO:0007669"/>
    <property type="project" value="UniProtKB-SubCell"/>
</dbReference>
<name>A0A329ECN4_VIBDI</name>
<dbReference type="Proteomes" id="UP000236547">
    <property type="component" value="Unassembled WGS sequence"/>
</dbReference>
<dbReference type="PRINTS" id="PR00420">
    <property type="entry name" value="RNGMNOXGNASE"/>
</dbReference>
<dbReference type="NCBIfam" id="TIGR01988">
    <property type="entry name" value="Ubi-OHases"/>
    <property type="match status" value="1"/>
</dbReference>
<comment type="caution">
    <text evidence="14">The sequence shown here is derived from an EMBL/GenBank/DDBJ whole genome shotgun (WGS) entry which is preliminary data.</text>
</comment>
<evidence type="ECO:0000256" key="7">
    <source>
        <dbReference type="ARBA" id="ARBA00022688"/>
    </source>
</evidence>
<comment type="similarity">
    <text evidence="4">Belongs to the UbiH/COQ6 family.</text>
</comment>
<dbReference type="Pfam" id="PF01494">
    <property type="entry name" value="FAD_binding_3"/>
    <property type="match status" value="1"/>
</dbReference>
<evidence type="ECO:0000259" key="12">
    <source>
        <dbReference type="Pfam" id="PF01494"/>
    </source>
</evidence>
<evidence type="ECO:0000256" key="11">
    <source>
        <dbReference type="ARBA" id="ARBA00065734"/>
    </source>
</evidence>
<keyword evidence="10" id="KW-0503">Monooxygenase</keyword>
<evidence type="ECO:0000256" key="1">
    <source>
        <dbReference type="ARBA" id="ARBA00001974"/>
    </source>
</evidence>
<dbReference type="GO" id="GO:0071949">
    <property type="term" value="F:FAD binding"/>
    <property type="evidence" value="ECO:0007669"/>
    <property type="project" value="InterPro"/>
</dbReference>
<evidence type="ECO:0000256" key="2">
    <source>
        <dbReference type="ARBA" id="ARBA00004496"/>
    </source>
</evidence>
<evidence type="ECO:0000256" key="8">
    <source>
        <dbReference type="ARBA" id="ARBA00022827"/>
    </source>
</evidence>
<proteinExistence type="inferred from homology"/>
<feature type="domain" description="FAD-binding" evidence="12">
    <location>
        <begin position="4"/>
        <end position="309"/>
    </location>
</feature>
<dbReference type="RefSeq" id="WP_102962778.1">
    <property type="nucleotide sequence ID" value="NZ_JBJKCE010000001.1"/>
</dbReference>
<dbReference type="FunFam" id="3.50.50.60:FF:000021">
    <property type="entry name" value="Ubiquinone biosynthesis monooxygenase COQ6"/>
    <property type="match status" value="1"/>
</dbReference>
<keyword evidence="5" id="KW-0963">Cytoplasm</keyword>
<dbReference type="GO" id="GO:0008682">
    <property type="term" value="F:3-demethoxyubiquinol 3-hydroxylase activity"/>
    <property type="evidence" value="ECO:0007669"/>
    <property type="project" value="TreeGrafter"/>
</dbReference>
<keyword evidence="8" id="KW-0274">FAD</keyword>
<evidence type="ECO:0000313" key="14">
    <source>
        <dbReference type="EMBL" id="RAS67745.1"/>
    </source>
</evidence>
<keyword evidence="7" id="KW-0831">Ubiquinone biosynthesis</keyword>
<dbReference type="InterPro" id="IPR002938">
    <property type="entry name" value="FAD-bd"/>
</dbReference>
<keyword evidence="15" id="KW-1185">Reference proteome</keyword>
<comment type="pathway">
    <text evidence="3">Cofactor biosynthesis; ubiquinone biosynthesis.</text>
</comment>
<comment type="cofactor">
    <cofactor evidence="1">
        <name>FAD</name>
        <dbReference type="ChEBI" id="CHEBI:57692"/>
    </cofactor>
</comment>
<comment type="subcellular location">
    <subcellularLocation>
        <location evidence="2">Cytoplasm</location>
    </subcellularLocation>
</comment>
<dbReference type="PANTHER" id="PTHR43876:SF10">
    <property type="entry name" value="3-DEMETHOXYUBIQUINOL 3-HYDROXYLASE"/>
    <property type="match status" value="1"/>
</dbReference>
<dbReference type="EMBL" id="QLTR01000003">
    <property type="protein sequence ID" value="RAS67745.1"/>
    <property type="molecule type" value="Genomic_DNA"/>
</dbReference>
<dbReference type="GO" id="GO:0110142">
    <property type="term" value="C:ubiquinone biosynthesis complex"/>
    <property type="evidence" value="ECO:0007669"/>
    <property type="project" value="UniProtKB-ARBA"/>
</dbReference>
<dbReference type="NCBIfam" id="NF006460">
    <property type="entry name" value="PRK08849.1"/>
    <property type="match status" value="1"/>
</dbReference>
<evidence type="ECO:0000256" key="3">
    <source>
        <dbReference type="ARBA" id="ARBA00004749"/>
    </source>
</evidence>
<reference evidence="13 15" key="1">
    <citation type="submission" date="2018-01" db="EMBL/GenBank/DDBJ databases">
        <title>Draft genome sequences of six Vibrio diazotrophicus strains isolated from deep-sea sediments of the Baltic Sea.</title>
        <authorList>
            <person name="Castillo D."/>
            <person name="Vandieken V."/>
            <person name="Chiang O."/>
            <person name="Middelboe M."/>
        </authorList>
    </citation>
    <scope>NUCLEOTIDE SEQUENCE [LARGE SCALE GENOMIC DNA]</scope>
    <source>
        <strain evidence="13 15">65.10M</strain>
    </source>
</reference>
<dbReference type="FunFam" id="3.50.50.60:FF:000048">
    <property type="entry name" value="2-octaprenyl-3-methyl-6-methoxy-1,4-benzoquinol hydroxylase"/>
    <property type="match status" value="1"/>
</dbReference>
<dbReference type="InterPro" id="IPR010971">
    <property type="entry name" value="UbiH/COQ6"/>
</dbReference>
<dbReference type="InterPro" id="IPR036188">
    <property type="entry name" value="FAD/NAD-bd_sf"/>
</dbReference>
<dbReference type="Gene3D" id="3.50.50.60">
    <property type="entry name" value="FAD/NAD(P)-binding domain"/>
    <property type="match status" value="2"/>
</dbReference>
<keyword evidence="6" id="KW-0285">Flavoprotein</keyword>
<sequence>MNDFDIVVIGGGMVGAATAIGFAKQGRKVAVVEGAKPQTFEPSQAMDVRISAISQTSVDLLDSLGAWESIEAMRVCPYRRLETWEHPECRTRFSAQSLGLEQLGYMVENRVIQLGLWSSMEAYSNITLFCPDKLSNIQFGDRQSIELDSGSQLVCDWVIGADGANSQVRASANIGVTAWDYRQHCMLINVETEKLQQDITWQQFFPSGPRSFLPLNGNQASLVWYDSPSRIKQLGMMTNEQLRLEILNHFPQELGDIKVLQKGSFPLTRRHAQTYIKNHCVLVGDSAHTINPLAGQGVNLGFKDVATLLDCTNTLEELTTGAFRSYERKRRPDNLLMQTGMDFFYKTFSNEIPPLKFARNAALKLAEQAGPAKEQVLRYALGL</sequence>
<keyword evidence="9" id="KW-0560">Oxidoreductase</keyword>
<evidence type="ECO:0000313" key="13">
    <source>
        <dbReference type="EMBL" id="PNH99530.1"/>
    </source>
</evidence>
<dbReference type="AlphaFoldDB" id="A0A329ECN4"/>
<gene>
    <name evidence="13" type="primary">ubiF</name>
    <name evidence="13" type="synonym">yleB</name>
    <name evidence="13" type="ORF">C1O25_16520</name>
    <name evidence="14" type="ORF">DET48_10331</name>
</gene>
<evidence type="ECO:0000256" key="4">
    <source>
        <dbReference type="ARBA" id="ARBA00005349"/>
    </source>
</evidence>
<protein>
    <submittedName>
        <fullName evidence="14">2-octaprenyl-3-methyl-6-methoxy-1,4-benzoquinol hydroxylase</fullName>
    </submittedName>
</protein>
<reference evidence="14 16" key="2">
    <citation type="submission" date="2018-06" db="EMBL/GenBank/DDBJ databases">
        <title>Freshwater and sediment microbial communities from various areas in North America, analyzing microbe dynamics in response to fracking.</title>
        <authorList>
            <person name="Lamendella R."/>
        </authorList>
    </citation>
    <scope>NUCLEOTIDE SEQUENCE [LARGE SCALE GENOMIC DNA]</scope>
    <source>
        <strain evidence="14 16">99A</strain>
    </source>
</reference>
<organism evidence="14 16">
    <name type="scientific">Vibrio diazotrophicus</name>
    <dbReference type="NCBI Taxonomy" id="685"/>
    <lineage>
        <taxon>Bacteria</taxon>
        <taxon>Pseudomonadati</taxon>
        <taxon>Pseudomonadota</taxon>
        <taxon>Gammaproteobacteria</taxon>
        <taxon>Vibrionales</taxon>
        <taxon>Vibrionaceae</taxon>
        <taxon>Vibrio</taxon>
    </lineage>
</organism>
<comment type="subunit">
    <text evidence="11">Component of the Ubi complex metabolon, which regroups five ubiquinone biosynthesis proteins (UbiE, UbiF, UbiG, UbiH and UbiI) and two accessory factors (UbiK and the lipid-binding protein UbiJ).</text>
</comment>
<accession>A0A329ECN4</accession>
<evidence type="ECO:0000256" key="5">
    <source>
        <dbReference type="ARBA" id="ARBA00022490"/>
    </source>
</evidence>
<dbReference type="EMBL" id="POSM01000027">
    <property type="protein sequence ID" value="PNH99530.1"/>
    <property type="molecule type" value="Genomic_DNA"/>
</dbReference>
<dbReference type="InterPro" id="IPR051205">
    <property type="entry name" value="UbiH/COQ6_monooxygenase"/>
</dbReference>
<evidence type="ECO:0000256" key="10">
    <source>
        <dbReference type="ARBA" id="ARBA00023033"/>
    </source>
</evidence>
<dbReference type="PANTHER" id="PTHR43876">
    <property type="entry name" value="UBIQUINONE BIOSYNTHESIS MONOOXYGENASE COQ6, MITOCHONDRIAL"/>
    <property type="match status" value="1"/>
</dbReference>